<evidence type="ECO:0000313" key="13">
    <source>
        <dbReference type="Proteomes" id="UP000295341"/>
    </source>
</evidence>
<dbReference type="InterPro" id="IPR028974">
    <property type="entry name" value="TSP_type-3_rpt"/>
</dbReference>
<keyword evidence="2" id="KW-0813">Transport</keyword>
<dbReference type="GO" id="GO:0005509">
    <property type="term" value="F:calcium ion binding"/>
    <property type="evidence" value="ECO:0007669"/>
    <property type="project" value="InterPro"/>
</dbReference>
<dbReference type="PROSITE" id="PS51123">
    <property type="entry name" value="OMPA_2"/>
    <property type="match status" value="1"/>
</dbReference>
<sequence length="396" mass="42005">MGRTLRNAWGLVVGLVWSAAASAIHIDGYEGVYGYGGAVYELGDSQRDSKDGLGLNLGIGMPFLDREGESMEFSFRAIERERKADGRDDKQRAIFANWVRDLGLTDLPLDAKPFVLVGVGAIQEDVRGEDHVHFGVDGGLGAIFPLLNWGWAVRAEAVAQAQLNDESVPDEDYLLDFQLRLGLQIPFDHESSPPPVEAAPECPTRVVDPVSGRVDCFADSDRDGVADGQDQCPGTPGGTAVDAKGCTTAGATDSDGDGVLDPVDACPGSTGGMVVDATGCLVEQTVTLRSVNFQTGSAVLLSTSRIALDEVARAIKNQANLKVEISGHTDDAGNDGYNMTLSQQRAEAVRQYLIGKGVPAERLVAVGMGETQPVAGNDSEEGRVANRRVEFKVSVQ</sequence>
<dbReference type="Proteomes" id="UP000295341">
    <property type="component" value="Unassembled WGS sequence"/>
</dbReference>
<dbReference type="GO" id="GO:0009279">
    <property type="term" value="C:cell outer membrane"/>
    <property type="evidence" value="ECO:0007669"/>
    <property type="project" value="UniProtKB-SubCell"/>
</dbReference>
<dbReference type="InterPro" id="IPR036737">
    <property type="entry name" value="OmpA-like_sf"/>
</dbReference>
<dbReference type="PRINTS" id="PR01021">
    <property type="entry name" value="OMPADOMAIN"/>
</dbReference>
<evidence type="ECO:0000256" key="3">
    <source>
        <dbReference type="ARBA" id="ARBA00022452"/>
    </source>
</evidence>
<keyword evidence="9" id="KW-0998">Cell outer membrane</keyword>
<keyword evidence="5" id="KW-0732">Signal</keyword>
<dbReference type="InterPro" id="IPR006690">
    <property type="entry name" value="OMPA-like_CS"/>
</dbReference>
<evidence type="ECO:0000256" key="5">
    <source>
        <dbReference type="ARBA" id="ARBA00022729"/>
    </source>
</evidence>
<dbReference type="GO" id="GO:0046930">
    <property type="term" value="C:pore complex"/>
    <property type="evidence" value="ECO:0007669"/>
    <property type="project" value="UniProtKB-KW"/>
</dbReference>
<keyword evidence="7" id="KW-0626">Porin</keyword>
<comment type="subcellular location">
    <subcellularLocation>
        <location evidence="1">Cell outer membrane</location>
        <topology evidence="1">Multi-pass membrane protein</topology>
    </subcellularLocation>
</comment>
<dbReference type="SUPFAM" id="SSF56925">
    <property type="entry name" value="OMPA-like"/>
    <property type="match status" value="1"/>
</dbReference>
<keyword evidence="8 10" id="KW-0472">Membrane</keyword>
<dbReference type="OrthoDB" id="1149075at2"/>
<keyword evidence="3" id="KW-1134">Transmembrane beta strand</keyword>
<dbReference type="AlphaFoldDB" id="A0A4R7PEP0"/>
<dbReference type="Pfam" id="PF02412">
    <property type="entry name" value="TSP_3"/>
    <property type="match status" value="2"/>
</dbReference>
<comment type="caution">
    <text evidence="12">The sequence shown here is derived from an EMBL/GenBank/DDBJ whole genome shotgun (WGS) entry which is preliminary data.</text>
</comment>
<keyword evidence="13" id="KW-1185">Reference proteome</keyword>
<dbReference type="PROSITE" id="PS01068">
    <property type="entry name" value="OMPA_1"/>
    <property type="match status" value="1"/>
</dbReference>
<proteinExistence type="predicted"/>
<evidence type="ECO:0000313" key="12">
    <source>
        <dbReference type="EMBL" id="TDU32061.1"/>
    </source>
</evidence>
<dbReference type="EMBL" id="SOBT01000008">
    <property type="protein sequence ID" value="TDU32061.1"/>
    <property type="molecule type" value="Genomic_DNA"/>
</dbReference>
<dbReference type="PANTHER" id="PTHR30329">
    <property type="entry name" value="STATOR ELEMENT OF FLAGELLAR MOTOR COMPLEX"/>
    <property type="match status" value="1"/>
</dbReference>
<evidence type="ECO:0000256" key="2">
    <source>
        <dbReference type="ARBA" id="ARBA00022448"/>
    </source>
</evidence>
<keyword evidence="6" id="KW-0406">Ion transport</keyword>
<dbReference type="InterPro" id="IPR006664">
    <property type="entry name" value="OMP_bac"/>
</dbReference>
<evidence type="ECO:0000256" key="7">
    <source>
        <dbReference type="ARBA" id="ARBA00023114"/>
    </source>
</evidence>
<evidence type="ECO:0000256" key="8">
    <source>
        <dbReference type="ARBA" id="ARBA00023136"/>
    </source>
</evidence>
<evidence type="ECO:0000256" key="9">
    <source>
        <dbReference type="ARBA" id="ARBA00023237"/>
    </source>
</evidence>
<organism evidence="12 13">
    <name type="scientific">Panacagrimonas perspica</name>
    <dbReference type="NCBI Taxonomy" id="381431"/>
    <lineage>
        <taxon>Bacteria</taxon>
        <taxon>Pseudomonadati</taxon>
        <taxon>Pseudomonadota</taxon>
        <taxon>Gammaproteobacteria</taxon>
        <taxon>Nevskiales</taxon>
        <taxon>Nevskiaceae</taxon>
        <taxon>Panacagrimonas</taxon>
    </lineage>
</organism>
<dbReference type="InterPro" id="IPR011250">
    <property type="entry name" value="OMP/PagP_B-barrel"/>
</dbReference>
<dbReference type="Pfam" id="PF00691">
    <property type="entry name" value="OmpA"/>
    <property type="match status" value="1"/>
</dbReference>
<dbReference type="SUPFAM" id="SSF103647">
    <property type="entry name" value="TSP type-3 repeat"/>
    <property type="match status" value="1"/>
</dbReference>
<protein>
    <submittedName>
        <fullName evidence="12">OmpA family protein</fullName>
    </submittedName>
</protein>
<dbReference type="PRINTS" id="PR01023">
    <property type="entry name" value="NAFLGMOTY"/>
</dbReference>
<evidence type="ECO:0000256" key="1">
    <source>
        <dbReference type="ARBA" id="ARBA00004571"/>
    </source>
</evidence>
<dbReference type="SUPFAM" id="SSF103088">
    <property type="entry name" value="OmpA-like"/>
    <property type="match status" value="1"/>
</dbReference>
<dbReference type="Gene3D" id="4.10.1080.10">
    <property type="entry name" value="TSP type-3 repeat"/>
    <property type="match status" value="1"/>
</dbReference>
<feature type="domain" description="OmpA-like" evidence="11">
    <location>
        <begin position="280"/>
        <end position="396"/>
    </location>
</feature>
<reference evidence="12 13" key="1">
    <citation type="submission" date="2019-03" db="EMBL/GenBank/DDBJ databases">
        <title>Genomic Encyclopedia of Type Strains, Phase IV (KMG-IV): sequencing the most valuable type-strain genomes for metagenomic binning, comparative biology and taxonomic classification.</title>
        <authorList>
            <person name="Goeker M."/>
        </authorList>
    </citation>
    <scope>NUCLEOTIDE SEQUENCE [LARGE SCALE GENOMIC DNA]</scope>
    <source>
        <strain evidence="12 13">DSM 26377</strain>
    </source>
</reference>
<evidence type="ECO:0000256" key="4">
    <source>
        <dbReference type="ARBA" id="ARBA00022692"/>
    </source>
</evidence>
<evidence type="ECO:0000259" key="11">
    <source>
        <dbReference type="PROSITE" id="PS51123"/>
    </source>
</evidence>
<dbReference type="Gene3D" id="3.30.1330.60">
    <property type="entry name" value="OmpA-like domain"/>
    <property type="match status" value="1"/>
</dbReference>
<evidence type="ECO:0000256" key="10">
    <source>
        <dbReference type="PROSITE-ProRule" id="PRU00473"/>
    </source>
</evidence>
<dbReference type="Gene3D" id="2.40.160.20">
    <property type="match status" value="1"/>
</dbReference>
<evidence type="ECO:0000256" key="6">
    <source>
        <dbReference type="ARBA" id="ARBA00023065"/>
    </source>
</evidence>
<dbReference type="GO" id="GO:0006811">
    <property type="term" value="P:monoatomic ion transport"/>
    <property type="evidence" value="ECO:0007669"/>
    <property type="project" value="UniProtKB-KW"/>
</dbReference>
<name>A0A4R7PEP0_9GAMM</name>
<dbReference type="GO" id="GO:0007155">
    <property type="term" value="P:cell adhesion"/>
    <property type="evidence" value="ECO:0007669"/>
    <property type="project" value="InterPro"/>
</dbReference>
<accession>A0A4R7PEP0</accession>
<gene>
    <name evidence="12" type="ORF">DFR24_1449</name>
</gene>
<dbReference type="InterPro" id="IPR050330">
    <property type="entry name" value="Bact_OuterMem_StrucFunc"/>
</dbReference>
<dbReference type="PANTHER" id="PTHR30329:SF21">
    <property type="entry name" value="LIPOPROTEIN YIAD-RELATED"/>
    <property type="match status" value="1"/>
</dbReference>
<dbReference type="GO" id="GO:0015288">
    <property type="term" value="F:porin activity"/>
    <property type="evidence" value="ECO:0007669"/>
    <property type="project" value="UniProtKB-KW"/>
</dbReference>
<dbReference type="RefSeq" id="WP_133880595.1">
    <property type="nucleotide sequence ID" value="NZ_MWIN01000004.1"/>
</dbReference>
<dbReference type="CDD" id="cd07185">
    <property type="entry name" value="OmpA_C-like"/>
    <property type="match status" value="1"/>
</dbReference>
<dbReference type="InterPro" id="IPR003367">
    <property type="entry name" value="Thrombospondin_3-like_rpt"/>
</dbReference>
<dbReference type="InterPro" id="IPR006665">
    <property type="entry name" value="OmpA-like"/>
</dbReference>
<keyword evidence="4" id="KW-0812">Transmembrane</keyword>